<name>A0A4C1T7T8_EUMVA</name>
<dbReference type="Proteomes" id="UP000299102">
    <property type="component" value="Unassembled WGS sequence"/>
</dbReference>
<evidence type="ECO:0000313" key="1">
    <source>
        <dbReference type="EMBL" id="GBP10563.1"/>
    </source>
</evidence>
<proteinExistence type="predicted"/>
<sequence>MKRGRRSARTRPASTGAVARGQTVSVGRFLAEHRLVRLEIPGFCISGSLCQHFMSITTAKAHSPTTRLFLDRSARISNRSLCSTTDGLMAVNALCHRF</sequence>
<organism evidence="1 2">
    <name type="scientific">Eumeta variegata</name>
    <name type="common">Bagworm moth</name>
    <name type="synonym">Eumeta japonica</name>
    <dbReference type="NCBI Taxonomy" id="151549"/>
    <lineage>
        <taxon>Eukaryota</taxon>
        <taxon>Metazoa</taxon>
        <taxon>Ecdysozoa</taxon>
        <taxon>Arthropoda</taxon>
        <taxon>Hexapoda</taxon>
        <taxon>Insecta</taxon>
        <taxon>Pterygota</taxon>
        <taxon>Neoptera</taxon>
        <taxon>Endopterygota</taxon>
        <taxon>Lepidoptera</taxon>
        <taxon>Glossata</taxon>
        <taxon>Ditrysia</taxon>
        <taxon>Tineoidea</taxon>
        <taxon>Psychidae</taxon>
        <taxon>Oiketicinae</taxon>
        <taxon>Eumeta</taxon>
    </lineage>
</organism>
<comment type="caution">
    <text evidence="1">The sequence shown here is derived from an EMBL/GenBank/DDBJ whole genome shotgun (WGS) entry which is preliminary data.</text>
</comment>
<dbReference type="AlphaFoldDB" id="A0A4C1T7T8"/>
<keyword evidence="2" id="KW-1185">Reference proteome</keyword>
<protein>
    <submittedName>
        <fullName evidence="1">Uncharacterized protein</fullName>
    </submittedName>
</protein>
<gene>
    <name evidence="1" type="ORF">EVAR_76399_1</name>
</gene>
<accession>A0A4C1T7T8</accession>
<evidence type="ECO:0000313" key="2">
    <source>
        <dbReference type="Proteomes" id="UP000299102"/>
    </source>
</evidence>
<dbReference type="EMBL" id="BGZK01000041">
    <property type="protein sequence ID" value="GBP10563.1"/>
    <property type="molecule type" value="Genomic_DNA"/>
</dbReference>
<reference evidence="1 2" key="1">
    <citation type="journal article" date="2019" name="Commun. Biol.">
        <title>The bagworm genome reveals a unique fibroin gene that provides high tensile strength.</title>
        <authorList>
            <person name="Kono N."/>
            <person name="Nakamura H."/>
            <person name="Ohtoshi R."/>
            <person name="Tomita M."/>
            <person name="Numata K."/>
            <person name="Arakawa K."/>
        </authorList>
    </citation>
    <scope>NUCLEOTIDE SEQUENCE [LARGE SCALE GENOMIC DNA]</scope>
</reference>